<dbReference type="SMART" id="SM00060">
    <property type="entry name" value="FN3"/>
    <property type="match status" value="7"/>
</dbReference>
<dbReference type="Gene3D" id="2.60.40.10">
    <property type="entry name" value="Immunoglobulins"/>
    <property type="match status" value="3"/>
</dbReference>
<protein>
    <recommendedName>
        <fullName evidence="3">Fibronectin type-III domain-containing protein</fullName>
    </recommendedName>
</protein>
<dbReference type="PANTHER" id="PTHR46708">
    <property type="entry name" value="TENASCIN"/>
    <property type="match status" value="1"/>
</dbReference>
<feature type="domain" description="Fibronectin type-III" evidence="3">
    <location>
        <begin position="1467"/>
        <end position="1570"/>
    </location>
</feature>
<feature type="domain" description="Fibronectin type-III" evidence="3">
    <location>
        <begin position="1359"/>
        <end position="1447"/>
    </location>
</feature>
<feature type="region of interest" description="Disordered" evidence="2">
    <location>
        <begin position="2814"/>
        <end position="2851"/>
    </location>
</feature>
<feature type="domain" description="Fibronectin type-III" evidence="3">
    <location>
        <begin position="2211"/>
        <end position="2302"/>
    </location>
</feature>
<dbReference type="PANTHER" id="PTHR46708:SF2">
    <property type="entry name" value="FIBRONECTIN TYPE-III DOMAIN-CONTAINING PROTEIN"/>
    <property type="match status" value="1"/>
</dbReference>
<dbReference type="Gene3D" id="2.60.40.420">
    <property type="entry name" value="Cupredoxins - blue copper proteins"/>
    <property type="match status" value="1"/>
</dbReference>
<dbReference type="EMBL" id="JAKMXF010000288">
    <property type="protein sequence ID" value="KAI6653272.1"/>
    <property type="molecule type" value="Genomic_DNA"/>
</dbReference>
<name>A0AAV7JWQ2_9METZ</name>
<keyword evidence="1" id="KW-0677">Repeat</keyword>
<dbReference type="InterPro" id="IPR036116">
    <property type="entry name" value="FN3_sf"/>
</dbReference>
<evidence type="ECO:0000313" key="4">
    <source>
        <dbReference type="EMBL" id="KAI6653272.1"/>
    </source>
</evidence>
<feature type="region of interest" description="Disordered" evidence="2">
    <location>
        <begin position="1"/>
        <end position="26"/>
    </location>
</feature>
<dbReference type="CDD" id="cd00063">
    <property type="entry name" value="FN3"/>
    <property type="match status" value="2"/>
</dbReference>
<dbReference type="Proteomes" id="UP001165289">
    <property type="component" value="Unassembled WGS sequence"/>
</dbReference>
<feature type="compositionally biased region" description="Polar residues" evidence="2">
    <location>
        <begin position="13"/>
        <end position="24"/>
    </location>
</feature>
<dbReference type="SUPFAM" id="SSF52833">
    <property type="entry name" value="Thioredoxin-like"/>
    <property type="match status" value="1"/>
</dbReference>
<evidence type="ECO:0000313" key="5">
    <source>
        <dbReference type="Proteomes" id="UP001165289"/>
    </source>
</evidence>
<accession>A0AAV7JWQ2</accession>
<keyword evidence="5" id="KW-1185">Reference proteome</keyword>
<evidence type="ECO:0000256" key="2">
    <source>
        <dbReference type="SAM" id="MobiDB-lite"/>
    </source>
</evidence>
<proteinExistence type="predicted"/>
<evidence type="ECO:0000256" key="1">
    <source>
        <dbReference type="ARBA" id="ARBA00022737"/>
    </source>
</evidence>
<gene>
    <name evidence="4" type="ORF">LOD99_3797</name>
</gene>
<sequence>MGTGCSTPKHVQHSTQNVPQQPGWSETEPIHRHNIAISQPTSNTQYKLYMSTNDSVHWTFTPGLISKWRVIEVFKSGQQYAPIQGGTNFVLDEDNSEFETIFHFPIRLTFAVIENAVEFNPNVRISYFINVMVLTRNPIKCAVTDAGFEYPYLIGHIGLPVVFTWKNLTSPISIARGEIDLELQVFRNFTHYDFEVGRSGQITFTPSRSGVSTFAIFIGTDFILDICSLRSYSQTLSHLVEIRDEGVEPLVSEIITGIPVLFHLSETEITFTDDSDFNSEPMMKRPYFYRTFSKPGIYNFATVGETNSTSGFLIVQSAPKRHEIIYSRQGFDSVILECKVGDFLCFNSQSKTDPPLLSVTTARTRQSNNQDLFILSGRLMEKIFAGRYIEYRVLNLGVHLFKTEQKLIAIASASNKTHNIMVNQTGFAPQNCDITLGDSILWYWGKDASSHNIVQVSFDGERIHGRLSPINNGYPSSNSGFHQRFDKLGNFYFISEGHDHPVRGEIIVWPATKVHTIICSPSIVLKPKLLKVCVNDWIVWVCPPHLQIEVVSNEFEFSDYVTQLSQGCSVLNVSVQGLLQFLLNVRFVEMENAPVVPIPYFIVSDQILAQNTILLPLFLARNERYLNPGDFLVLCSNFDSKIEVSLNSNLVVMVPITITLNPLELIMVTFWKEGMYQLEFMNQLIVVKISHDTCVCPTPNMPIVEWNEAVVGDSVYFETGQNIIYTLDGSCPISNSPDTQVMSENAIKFHSEGFVVMRVVAFDEDGCINSKIHTSQPLRISDRTENRIYQPKISFEPVTFSSARVQWRYPREGVEHIFKHVVTHRDMSVPLNTYNSCILKDLTSGNDEKILLEIFDIGSDILLESATFKFEFPFYEITTVPEVSIGKDSALELVRISWQRQTNSIPVVREYTVHVDDRLNCCIPAEFEEGPFEKGDESKCVVFLEDLEEGEVYVIQVSALATSSDGTTLVFESPQLTYNHPFSKSLSTESPKISSTDIDGRSFSVESDDICANDWDSMKIGEHFGPQGANFVQEDIVVMQNNIHELSVGREILSHIQRTISQLSTSTMTPIIESELENDSHELAPNSERCENSRTASLISLVGKNSSVNSVNKQMNEYKIEFLPKDFAISFIEVCWKISDGNECFMKINLERTMLELNGVGIFSGSASVGDFIIKEFETGLVNCVSLVAIVDEENTNPVRLSKNIFFAKSVGIQPVSLKPNQNFKNSVKLIAENDLSLSLDSLDLRFTKQTEFFRSEIGQNSSQIKPNKIHYHITCISPDGQSCTFEGSTSDEMQGTPYLTFFENEIILFNSKLGHSYTLSTKVLYPEHHIDTSNNILYILPIESPSYVVNFTTPGPPIPKRPILTSFNRSAIHIQWEEATIVTAPILGYVVFINETAFNEIITFSHLSFSLNNPTPGMKYVFTILALTNHPCGNSNGISYTESQPIEAYDSCNMSDPLEFEFSGILPLPLVQKVIPCFGTSVKVFWKVERKNGVFLVPDSFALLWKPVEDPLECDMKRIVYKSIDEYSYKLLGLLPWTLYKLEITVFHKNRNGEFIEAKTEPFTFMSPGPPLPPLNLNPDILWFDRIRVKWDSRSAELIKLVSWHIWAFVYYENKVFVRFEKVNFTQSHFEMDDLKSNTAYFIEFYSVRDDLKLIWEKSSDPIEAYEMKSRILLSLHTAVRLDVRTLSLDLNTQLQVTSNEEGEVLVVWGQIKFPESVKLFSYTLECCIGNEPSDIHCEETSNQPQILDLDKIATDHVFKNLPTGLIYQILLHCNLLQPDEPSEMYRVLLVKNIFRLPAPPEKPILFLSEINPSTLMISWNKSLTHQSIDGNIRSIFKGYRIYVNGTSQRILNRNTTKYSVCVNRTQNSLFEIKLVALGRTSCRANNEKMLVFDEENESESLLVDFRNFAQYFVFCSMHYIDLKGCADQSDSVLGCVNVSWRLNLSNLKDLMTIKLIWWYKNDDYKHETVLTNTQTEFQIENPIPKLVCVVQICLNFAEKTIFSPIFHSQISSPPEPPFIQFSDIPSPRGVNIKWHEPRQYCDFLICGYQMYSDDIVIGPELQPINFEAFLPIKASENYNLKLQALVSEEIPKRIFSNIIQTLVHTKKHPKNGVARKNIDAFLKEVKSQSIEVGWNYYTPEDRVPNHFRVEWSSISHPIPKVSKLTHTISYYTIRECVPGAIYFIHVKAMAKSDKLIATSSQIKIQTPATPSMPRLSLKEVTSNKIHLEWKHPIEYGDATVTGFVLFIDQTDSVEIDSGANSFSYDALPCREYFFRLQALTNHLVGNSKLSNNLIIETSGLKVPTPKQISSGKLHSIAVAMDTVVKMGNVKVEKIDVFCAPKNEFFEKIENYLLHPDCIAHVDLAPDTRKDTFHSLMNQSDFVVFIRATDNLGAEYYSEIIQMSVAITPDPPIVFFTNLSLNKRTNCIGELLNLINERDSLLLKLCWQQTKRVDTRTPKGQKICQEIAELSSELLKMEKSISVMLKYLQSHSMLISVLLRWEVVVDTPEVLISGYQVCVNGNKHMNLSSKQTNCSVEVNKNKYPESVSICVRACTEHPIGVGEVSESLSISWEKDFPSFSSFCLKNCHSEASVCCYLPSFEAECSHTKLTLKELTTRGYFDKQEYTQNKNTHNTKVWNVSKERIEIFPPKSENIIVALFFTIWCKSSIKLLELFTEFAECHSTEMKLVCVCINSGDSHVNSNHTNALSIVEQTTTSIEFFCACGQCLKPNPVDVYSIIGVPTFAVFYSNGSLAWLGRHASKDFSDFESFLIHTTQRVLDNRCSTQKCQYCMPKQRPITSAYSIASEDKRSIKSGALSRSISTPSTAKSRQLSSHPFSVYTTQSKPKPAKK</sequence>
<dbReference type="InterPro" id="IPR050991">
    <property type="entry name" value="ECM_Regulatory_Proteins"/>
</dbReference>
<dbReference type="InterPro" id="IPR003961">
    <property type="entry name" value="FN3_dom"/>
</dbReference>
<reference evidence="4 5" key="1">
    <citation type="journal article" date="2023" name="BMC Biol.">
        <title>The compact genome of the sponge Oopsacas minuta (Hexactinellida) is lacking key metazoan core genes.</title>
        <authorList>
            <person name="Santini S."/>
            <person name="Schenkelaars Q."/>
            <person name="Jourda C."/>
            <person name="Duchesne M."/>
            <person name="Belahbib H."/>
            <person name="Rocher C."/>
            <person name="Selva M."/>
            <person name="Riesgo A."/>
            <person name="Vervoort M."/>
            <person name="Leys S.P."/>
            <person name="Kodjabachian L."/>
            <person name="Le Bivic A."/>
            <person name="Borchiellini C."/>
            <person name="Claverie J.M."/>
            <person name="Renard E."/>
        </authorList>
    </citation>
    <scope>NUCLEOTIDE SEQUENCE [LARGE SCALE GENOMIC DNA]</scope>
    <source>
        <strain evidence="4">SPO-2</strain>
    </source>
</reference>
<dbReference type="SUPFAM" id="SSF49503">
    <property type="entry name" value="Cupredoxins"/>
    <property type="match status" value="1"/>
</dbReference>
<dbReference type="PROSITE" id="PS50853">
    <property type="entry name" value="FN3"/>
    <property type="match status" value="3"/>
</dbReference>
<dbReference type="InterPro" id="IPR036249">
    <property type="entry name" value="Thioredoxin-like_sf"/>
</dbReference>
<evidence type="ECO:0000259" key="3">
    <source>
        <dbReference type="PROSITE" id="PS50853"/>
    </source>
</evidence>
<organism evidence="4 5">
    <name type="scientific">Oopsacas minuta</name>
    <dbReference type="NCBI Taxonomy" id="111878"/>
    <lineage>
        <taxon>Eukaryota</taxon>
        <taxon>Metazoa</taxon>
        <taxon>Porifera</taxon>
        <taxon>Hexactinellida</taxon>
        <taxon>Hexasterophora</taxon>
        <taxon>Lyssacinosida</taxon>
        <taxon>Leucopsacidae</taxon>
        <taxon>Oopsacas</taxon>
    </lineage>
</organism>
<comment type="caution">
    <text evidence="4">The sequence shown here is derived from an EMBL/GenBank/DDBJ whole genome shotgun (WGS) entry which is preliminary data.</text>
</comment>
<feature type="compositionally biased region" description="Polar residues" evidence="2">
    <location>
        <begin position="2817"/>
        <end position="2845"/>
    </location>
</feature>
<dbReference type="InterPro" id="IPR013783">
    <property type="entry name" value="Ig-like_fold"/>
</dbReference>
<dbReference type="InterPro" id="IPR008972">
    <property type="entry name" value="Cupredoxin"/>
</dbReference>
<dbReference type="SUPFAM" id="SSF49265">
    <property type="entry name" value="Fibronectin type III"/>
    <property type="match status" value="4"/>
</dbReference>